<gene>
    <name evidence="1" type="ORF">TSAR_002836</name>
</gene>
<keyword evidence="2" id="KW-1185">Reference proteome</keyword>
<reference evidence="1 2" key="1">
    <citation type="journal article" date="2017" name="Curr. Biol.">
        <title>The Evolution of Venom by Co-option of Single-Copy Genes.</title>
        <authorList>
            <person name="Martinson E.O."/>
            <person name="Mrinalini"/>
            <person name="Kelkar Y.D."/>
            <person name="Chang C.H."/>
            <person name="Werren J.H."/>
        </authorList>
    </citation>
    <scope>NUCLEOTIDE SEQUENCE [LARGE SCALE GENOMIC DNA]</scope>
    <source>
        <strain evidence="1 2">Alberta</strain>
        <tissue evidence="1">Whole body</tissue>
    </source>
</reference>
<evidence type="ECO:0000313" key="2">
    <source>
        <dbReference type="Proteomes" id="UP000215335"/>
    </source>
</evidence>
<dbReference type="EMBL" id="NNAY01000975">
    <property type="protein sequence ID" value="OXU25658.1"/>
    <property type="molecule type" value="Genomic_DNA"/>
</dbReference>
<comment type="caution">
    <text evidence="1">The sequence shown here is derived from an EMBL/GenBank/DDBJ whole genome shotgun (WGS) entry which is preliminary data.</text>
</comment>
<organism evidence="1 2">
    <name type="scientific">Trichomalopsis sarcophagae</name>
    <dbReference type="NCBI Taxonomy" id="543379"/>
    <lineage>
        <taxon>Eukaryota</taxon>
        <taxon>Metazoa</taxon>
        <taxon>Ecdysozoa</taxon>
        <taxon>Arthropoda</taxon>
        <taxon>Hexapoda</taxon>
        <taxon>Insecta</taxon>
        <taxon>Pterygota</taxon>
        <taxon>Neoptera</taxon>
        <taxon>Endopterygota</taxon>
        <taxon>Hymenoptera</taxon>
        <taxon>Apocrita</taxon>
        <taxon>Proctotrupomorpha</taxon>
        <taxon>Chalcidoidea</taxon>
        <taxon>Pteromalidae</taxon>
        <taxon>Pteromalinae</taxon>
        <taxon>Trichomalopsis</taxon>
    </lineage>
</organism>
<accession>A0A232F5A4</accession>
<proteinExistence type="predicted"/>
<dbReference type="AlphaFoldDB" id="A0A232F5A4"/>
<name>A0A232F5A4_9HYME</name>
<sequence>MLSIENRSKCSDLCVSIPRARTTTAKRSRQTLVWRMLIGLQLFYLNFITVYFGSEALKTLEPIHAVPFLRSNISLAVVTDSKVKRRCLLVLVF</sequence>
<protein>
    <submittedName>
        <fullName evidence="1">Uncharacterized protein</fullName>
    </submittedName>
</protein>
<evidence type="ECO:0000313" key="1">
    <source>
        <dbReference type="EMBL" id="OXU25658.1"/>
    </source>
</evidence>
<dbReference type="Proteomes" id="UP000215335">
    <property type="component" value="Unassembled WGS sequence"/>
</dbReference>